<keyword evidence="1" id="KW-0732">Signal</keyword>
<name>A0A0B8T370_9SPHI</name>
<proteinExistence type="predicted"/>
<evidence type="ECO:0000256" key="1">
    <source>
        <dbReference type="SAM" id="SignalP"/>
    </source>
</evidence>
<feature type="signal peptide" evidence="1">
    <location>
        <begin position="1"/>
        <end position="23"/>
    </location>
</feature>
<evidence type="ECO:0000313" key="2">
    <source>
        <dbReference type="EMBL" id="KGE15501.1"/>
    </source>
</evidence>
<dbReference type="OrthoDB" id="1112802at2"/>
<dbReference type="EMBL" id="JJMU01000010">
    <property type="protein sequence ID" value="KGE15501.1"/>
    <property type="molecule type" value="Genomic_DNA"/>
</dbReference>
<dbReference type="Proteomes" id="UP000031802">
    <property type="component" value="Unassembled WGS sequence"/>
</dbReference>
<reference evidence="2 3" key="2">
    <citation type="journal article" date="2015" name="PLoS ONE">
        <title>Whole-Genome Optical Mapping and Finished Genome Sequence of Sphingobacterium deserti sp. nov., a New Species Isolated from the Western Desert of China.</title>
        <authorList>
            <person name="Teng C."/>
            <person name="Zhou Z."/>
            <person name="Molnar I."/>
            <person name="Li X."/>
            <person name="Tang R."/>
            <person name="Chen M."/>
            <person name="Wang L."/>
            <person name="Su S."/>
            <person name="Zhang W."/>
            <person name="Lin M."/>
        </authorList>
    </citation>
    <scope>NUCLEOTIDE SEQUENCE [LARGE SCALE GENOMIC DNA]</scope>
    <source>
        <strain evidence="3">ACCC05744</strain>
    </source>
</reference>
<comment type="caution">
    <text evidence="2">The sequence shown here is derived from an EMBL/GenBank/DDBJ whole genome shotgun (WGS) entry which is preliminary data.</text>
</comment>
<evidence type="ECO:0000313" key="3">
    <source>
        <dbReference type="Proteomes" id="UP000031802"/>
    </source>
</evidence>
<sequence>MNAKLFLSLVTFLLIARVESGMAQEGAVALASKRNSDKSVEITYQKLDPGTFTVALTFKELQNAEAAKTEYTLRGYSGQLTTLTPSNKDQSISYSYTYRFIRGKLNPRVNEEITYALPYEAGTLMSIREASFLKASYFGNSTPDDWKSYVMTTTSQQTVVASRKGIVVEVNNKFEDAGQEGSSYTSERNDVTVEHEDGSIASYAGFAKNSIAVKVGTEVLPGTVLGKNVKRDTDRFGIYFMVMYLKSADFNMNKGKNMATTKSFYGFLTPKFWVNNQPETLSDKSQYDAEIPNEVITQEMSKKELKRYNKSN</sequence>
<protein>
    <submittedName>
        <fullName evidence="2">Peptidase M23</fullName>
    </submittedName>
</protein>
<keyword evidence="3" id="KW-1185">Reference proteome</keyword>
<gene>
    <name evidence="2" type="ORF">DI53_0605</name>
</gene>
<accession>A0A0B8T370</accession>
<dbReference type="InterPro" id="IPR011055">
    <property type="entry name" value="Dup_hybrid_motif"/>
</dbReference>
<dbReference type="Gene3D" id="2.70.70.10">
    <property type="entry name" value="Glucose Permease (Domain IIA)"/>
    <property type="match status" value="1"/>
</dbReference>
<feature type="chain" id="PRO_5002142182" evidence="1">
    <location>
        <begin position="24"/>
        <end position="312"/>
    </location>
</feature>
<organism evidence="2 3">
    <name type="scientific">Sphingobacterium deserti</name>
    <dbReference type="NCBI Taxonomy" id="1229276"/>
    <lineage>
        <taxon>Bacteria</taxon>
        <taxon>Pseudomonadati</taxon>
        <taxon>Bacteroidota</taxon>
        <taxon>Sphingobacteriia</taxon>
        <taxon>Sphingobacteriales</taxon>
        <taxon>Sphingobacteriaceae</taxon>
        <taxon>Sphingobacterium</taxon>
    </lineage>
</organism>
<dbReference type="eggNOG" id="COG0739">
    <property type="taxonomic scope" value="Bacteria"/>
</dbReference>
<reference evidence="3" key="1">
    <citation type="submission" date="2014-04" db="EMBL/GenBank/DDBJ databases">
        <title>Whole-Genome optical mapping and complete genome sequence of Sphingobacterium deserti sp. nov., a new spaces isolated from desert in the west of China.</title>
        <authorList>
            <person name="Teng C."/>
            <person name="Zhou Z."/>
            <person name="Li X."/>
            <person name="Chen M."/>
            <person name="Lin M."/>
            <person name="Wang L."/>
            <person name="Su S."/>
            <person name="Zhang C."/>
            <person name="Zhang W."/>
        </authorList>
    </citation>
    <scope>NUCLEOTIDE SEQUENCE [LARGE SCALE GENOMIC DNA]</scope>
    <source>
        <strain evidence="3">ACCC05744</strain>
    </source>
</reference>
<dbReference type="PATRIC" id="fig|1229276.3.peg.629"/>
<dbReference type="RefSeq" id="WP_037495205.1">
    <property type="nucleotide sequence ID" value="NZ_JJMU01000010.1"/>
</dbReference>
<dbReference type="AlphaFoldDB" id="A0A0B8T370"/>